<dbReference type="Proteomes" id="UP001207408">
    <property type="component" value="Unassembled WGS sequence"/>
</dbReference>
<sequence length="124" mass="14682">IRAAKNGAAFLRYHLILNYDSRISTEVTIEDKTAVEQMRLIQQLDDDEKQSIFKLIDKMLTNKNSKTSLIKILQRCKQFTYYGIKQKPHFKNVAFVLFTGQRPWLIRHSETLCRAVFLLNRYDQ</sequence>
<protein>
    <submittedName>
        <fullName evidence="1">Uncharacterized protein</fullName>
    </submittedName>
</protein>
<keyword evidence="2" id="KW-1185">Reference proteome</keyword>
<gene>
    <name evidence="1" type="ORF">OM074_21315</name>
</gene>
<proteinExistence type="predicted"/>
<feature type="non-terminal residue" evidence="1">
    <location>
        <position position="1"/>
    </location>
</feature>
<name>A0AAE3MIX3_9BACT</name>
<evidence type="ECO:0000313" key="1">
    <source>
        <dbReference type="EMBL" id="MCW3808170.1"/>
    </source>
</evidence>
<reference evidence="1" key="1">
    <citation type="submission" date="2022-10" db="EMBL/GenBank/DDBJ databases">
        <authorList>
            <person name="Yu W.X."/>
        </authorList>
    </citation>
    <scope>NUCLEOTIDE SEQUENCE</scope>
    <source>
        <strain evidence="1">D04</strain>
    </source>
</reference>
<feature type="non-terminal residue" evidence="1">
    <location>
        <position position="124"/>
    </location>
</feature>
<dbReference type="EMBL" id="JAPDPI010000158">
    <property type="protein sequence ID" value="MCW3808170.1"/>
    <property type="molecule type" value="Genomic_DNA"/>
</dbReference>
<dbReference type="RefSeq" id="WP_301202729.1">
    <property type="nucleotide sequence ID" value="NZ_JAPDPI010000158.1"/>
</dbReference>
<dbReference type="AlphaFoldDB" id="A0AAE3MIX3"/>
<comment type="caution">
    <text evidence="1">The sequence shown here is derived from an EMBL/GenBank/DDBJ whole genome shotgun (WGS) entry which is preliminary data.</text>
</comment>
<accession>A0AAE3MIX3</accession>
<organism evidence="1 2">
    <name type="scientific">Plebeiibacterium marinum</name>
    <dbReference type="NCBI Taxonomy" id="2992111"/>
    <lineage>
        <taxon>Bacteria</taxon>
        <taxon>Pseudomonadati</taxon>
        <taxon>Bacteroidota</taxon>
        <taxon>Bacteroidia</taxon>
        <taxon>Marinilabiliales</taxon>
        <taxon>Marinilabiliaceae</taxon>
        <taxon>Plebeiibacterium</taxon>
    </lineage>
</organism>
<evidence type="ECO:0000313" key="2">
    <source>
        <dbReference type="Proteomes" id="UP001207408"/>
    </source>
</evidence>